<dbReference type="InterPro" id="IPR001128">
    <property type="entry name" value="Cyt_P450"/>
</dbReference>
<dbReference type="PROSITE" id="PS00086">
    <property type="entry name" value="CYTOCHROME_P450"/>
    <property type="match status" value="1"/>
</dbReference>
<keyword evidence="6 7" id="KW-0503">Monooxygenase</keyword>
<evidence type="ECO:0000313" key="8">
    <source>
        <dbReference type="EMBL" id="TMR21508.1"/>
    </source>
</evidence>
<evidence type="ECO:0000313" key="9">
    <source>
        <dbReference type="Proteomes" id="UP000309128"/>
    </source>
</evidence>
<dbReference type="InterPro" id="IPR036396">
    <property type="entry name" value="Cyt_P450_sf"/>
</dbReference>
<evidence type="ECO:0000256" key="2">
    <source>
        <dbReference type="ARBA" id="ARBA00022617"/>
    </source>
</evidence>
<dbReference type="EMBL" id="VCKY01000042">
    <property type="protein sequence ID" value="TMR21508.1"/>
    <property type="molecule type" value="Genomic_DNA"/>
</dbReference>
<keyword evidence="4 7" id="KW-0560">Oxidoreductase</keyword>
<dbReference type="OrthoDB" id="4133219at2"/>
<accession>A0A5S4FLA6</accession>
<sequence>MTTNLPAFPAVGESPLDTCLRLREIAPVVEVEFPGGVPAYLALTHRAVREILAGDHKTFLRDPQHWPALYDGSIPEDWPLRAIIQGGHLATVDGGDHKRLRGLVGKAFTPARVQALEPRIQQIIDGLLDDVVAAGDGVDLVPAFTEAVPMWVICELFGVPAEDRLRLRNWTSTLLAHTTPPEVAFATQNDLQAFLHDLVERKQREPGDDLTSGLVQARDEGDKLTTDELVGVLWLMLVAGHETTVHLLGYAIVALAQNPGQLQLAKAEDRWADVVEETLRYRHSVMMTSFRFTAQDVTIAGVHIPKGNAVGVVYQASGVDPAEHGQNANQFDLTREQTGHLGFGHGPRYCIGAPLARLESRLALASLYRRLPEFSLAIDPDDIPYSPSFFTIGPLSLPVNLGTAQP</sequence>
<dbReference type="GO" id="GO:0016705">
    <property type="term" value="F:oxidoreductase activity, acting on paired donors, with incorporation or reduction of molecular oxygen"/>
    <property type="evidence" value="ECO:0007669"/>
    <property type="project" value="InterPro"/>
</dbReference>
<organism evidence="8 9">
    <name type="scientific">Nonomuraea turkmeniaca</name>
    <dbReference type="NCBI Taxonomy" id="103838"/>
    <lineage>
        <taxon>Bacteria</taxon>
        <taxon>Bacillati</taxon>
        <taxon>Actinomycetota</taxon>
        <taxon>Actinomycetes</taxon>
        <taxon>Streptosporangiales</taxon>
        <taxon>Streptosporangiaceae</taxon>
        <taxon>Nonomuraea</taxon>
    </lineage>
</organism>
<dbReference type="PANTHER" id="PTHR46696">
    <property type="entry name" value="P450, PUTATIVE (EUROFUNG)-RELATED"/>
    <property type="match status" value="1"/>
</dbReference>
<keyword evidence="2 7" id="KW-0349">Heme</keyword>
<dbReference type="PRINTS" id="PR00385">
    <property type="entry name" value="P450"/>
</dbReference>
<proteinExistence type="inferred from homology"/>
<dbReference type="InterPro" id="IPR002397">
    <property type="entry name" value="Cyt_P450_B"/>
</dbReference>
<dbReference type="Pfam" id="PF00067">
    <property type="entry name" value="p450"/>
    <property type="match status" value="2"/>
</dbReference>
<evidence type="ECO:0000256" key="4">
    <source>
        <dbReference type="ARBA" id="ARBA00023002"/>
    </source>
</evidence>
<dbReference type="SUPFAM" id="SSF48264">
    <property type="entry name" value="Cytochrome P450"/>
    <property type="match status" value="1"/>
</dbReference>
<dbReference type="GO" id="GO:0005506">
    <property type="term" value="F:iron ion binding"/>
    <property type="evidence" value="ECO:0007669"/>
    <property type="project" value="InterPro"/>
</dbReference>
<name>A0A5S4FLA6_9ACTN</name>
<comment type="similarity">
    <text evidence="1 7">Belongs to the cytochrome P450 family.</text>
</comment>
<dbReference type="FunFam" id="1.10.630.10:FF:000018">
    <property type="entry name" value="Cytochrome P450 monooxygenase"/>
    <property type="match status" value="1"/>
</dbReference>
<dbReference type="AlphaFoldDB" id="A0A5S4FLA6"/>
<gene>
    <name evidence="8" type="ORF">ETD86_15155</name>
</gene>
<dbReference type="RefSeq" id="WP_138666784.1">
    <property type="nucleotide sequence ID" value="NZ_VCKY01000042.1"/>
</dbReference>
<dbReference type="Proteomes" id="UP000309128">
    <property type="component" value="Unassembled WGS sequence"/>
</dbReference>
<dbReference type="PANTHER" id="PTHR46696:SF1">
    <property type="entry name" value="CYTOCHROME P450 YJIB-RELATED"/>
    <property type="match status" value="1"/>
</dbReference>
<evidence type="ECO:0000256" key="7">
    <source>
        <dbReference type="RuleBase" id="RU000461"/>
    </source>
</evidence>
<dbReference type="Gene3D" id="1.10.630.10">
    <property type="entry name" value="Cytochrome P450"/>
    <property type="match status" value="1"/>
</dbReference>
<keyword evidence="3 7" id="KW-0479">Metal-binding</keyword>
<evidence type="ECO:0000256" key="1">
    <source>
        <dbReference type="ARBA" id="ARBA00010617"/>
    </source>
</evidence>
<protein>
    <submittedName>
        <fullName evidence="8">Cytochrome P450</fullName>
    </submittedName>
</protein>
<dbReference type="GO" id="GO:0020037">
    <property type="term" value="F:heme binding"/>
    <property type="evidence" value="ECO:0007669"/>
    <property type="project" value="InterPro"/>
</dbReference>
<keyword evidence="9" id="KW-1185">Reference proteome</keyword>
<evidence type="ECO:0000256" key="5">
    <source>
        <dbReference type="ARBA" id="ARBA00023004"/>
    </source>
</evidence>
<reference evidence="8 9" key="1">
    <citation type="submission" date="2019-05" db="EMBL/GenBank/DDBJ databases">
        <title>Draft genome sequence of Nonomuraea turkmeniaca DSM 43926.</title>
        <authorList>
            <person name="Saricaoglu S."/>
            <person name="Isik K."/>
        </authorList>
    </citation>
    <scope>NUCLEOTIDE SEQUENCE [LARGE SCALE GENOMIC DNA]</scope>
    <source>
        <strain evidence="8 9">DSM 43926</strain>
    </source>
</reference>
<dbReference type="GO" id="GO:0004497">
    <property type="term" value="F:monooxygenase activity"/>
    <property type="evidence" value="ECO:0007669"/>
    <property type="project" value="UniProtKB-KW"/>
</dbReference>
<dbReference type="InterPro" id="IPR017972">
    <property type="entry name" value="Cyt_P450_CS"/>
</dbReference>
<evidence type="ECO:0000256" key="3">
    <source>
        <dbReference type="ARBA" id="ARBA00022723"/>
    </source>
</evidence>
<keyword evidence="5 7" id="KW-0408">Iron</keyword>
<evidence type="ECO:0000256" key="6">
    <source>
        <dbReference type="ARBA" id="ARBA00023033"/>
    </source>
</evidence>
<dbReference type="CDD" id="cd11029">
    <property type="entry name" value="CYP107-like"/>
    <property type="match status" value="1"/>
</dbReference>
<dbReference type="PRINTS" id="PR00359">
    <property type="entry name" value="BP450"/>
</dbReference>
<comment type="caution">
    <text evidence="8">The sequence shown here is derived from an EMBL/GenBank/DDBJ whole genome shotgun (WGS) entry which is preliminary data.</text>
</comment>